<dbReference type="InterPro" id="IPR017246">
    <property type="entry name" value="Snapin"/>
</dbReference>
<dbReference type="PANTHER" id="PTHR31305:SF2">
    <property type="entry name" value="SNARE-ASSOCIATED PROTEIN SNAPIN"/>
    <property type="match status" value="1"/>
</dbReference>
<evidence type="ECO:0000256" key="2">
    <source>
        <dbReference type="ARBA" id="ARBA00023054"/>
    </source>
</evidence>
<dbReference type="GO" id="GO:0031083">
    <property type="term" value="C:BLOC-1 complex"/>
    <property type="evidence" value="ECO:0007669"/>
    <property type="project" value="InterPro"/>
</dbReference>
<evidence type="ECO:0000313" key="6">
    <source>
        <dbReference type="Proteomes" id="UP001221413"/>
    </source>
</evidence>
<accession>A0AAD6J446</accession>
<dbReference type="InterPro" id="IPR028119">
    <property type="entry name" value="Snapin/Pallidin/Snn1"/>
</dbReference>
<dbReference type="Proteomes" id="UP001221413">
    <property type="component" value="Unassembled WGS sequence"/>
</dbReference>
<feature type="compositionally biased region" description="Polar residues" evidence="4">
    <location>
        <begin position="1"/>
        <end position="18"/>
    </location>
</feature>
<comment type="similarity">
    <text evidence="1">Belongs to the SNAPIN family.</text>
</comment>
<evidence type="ECO:0000256" key="1">
    <source>
        <dbReference type="ARBA" id="ARBA00006111"/>
    </source>
</evidence>
<evidence type="ECO:0000256" key="4">
    <source>
        <dbReference type="SAM" id="MobiDB-lite"/>
    </source>
</evidence>
<keyword evidence="6" id="KW-1185">Reference proteome</keyword>
<proteinExistence type="inferred from homology"/>
<dbReference type="EMBL" id="JAQGDS010000003">
    <property type="protein sequence ID" value="KAJ6261747.1"/>
    <property type="molecule type" value="Genomic_DNA"/>
</dbReference>
<evidence type="ECO:0000256" key="3">
    <source>
        <dbReference type="ARBA" id="ARBA00033330"/>
    </source>
</evidence>
<sequence>MSTTTSLAGTPPSLSGHVSPSPPRDPLASGLRGLFDPTIRQTTEKLWMVHRSQMALAEELERLISLFMFAVIELNHYLETTDPPALKPTIIKLANVGKRLNAVNTQLHQIQGRVNRLFIQLSKMRAAPAASSLSASGPVVASASAVTPGGIGSIKPSSPAAAALAAVVGVSAGSPSASGSGAGGNT</sequence>
<keyword evidence="2" id="KW-0175">Coiled coil</keyword>
<dbReference type="GO" id="GO:0006886">
    <property type="term" value="P:intracellular protein transport"/>
    <property type="evidence" value="ECO:0007669"/>
    <property type="project" value="InterPro"/>
</dbReference>
<dbReference type="GO" id="GO:0099078">
    <property type="term" value="C:BORC complex"/>
    <property type="evidence" value="ECO:0007669"/>
    <property type="project" value="TreeGrafter"/>
</dbReference>
<protein>
    <recommendedName>
        <fullName evidence="3">Biogenesis of lysosome-related organelles complex 1 subunit 7</fullName>
    </recommendedName>
</protein>
<dbReference type="AlphaFoldDB" id="A0AAD6J446"/>
<feature type="region of interest" description="Disordered" evidence="4">
    <location>
        <begin position="1"/>
        <end position="26"/>
    </location>
</feature>
<dbReference type="PANTHER" id="PTHR31305">
    <property type="entry name" value="SNARE-ASSOCIATED PROTEIN SNAPIN"/>
    <property type="match status" value="1"/>
</dbReference>
<reference evidence="5" key="1">
    <citation type="submission" date="2023-01" db="EMBL/GenBank/DDBJ databases">
        <title>The chitinases involved in constricting ring structure development in the nematode-trapping fungus Drechslerella dactyloides.</title>
        <authorList>
            <person name="Wang R."/>
            <person name="Zhang L."/>
            <person name="Tang P."/>
            <person name="Li S."/>
            <person name="Liang L."/>
        </authorList>
    </citation>
    <scope>NUCLEOTIDE SEQUENCE</scope>
    <source>
        <strain evidence="5">YMF1.00031</strain>
    </source>
</reference>
<comment type="caution">
    <text evidence="5">The sequence shown here is derived from an EMBL/GenBank/DDBJ whole genome shotgun (WGS) entry which is preliminary data.</text>
</comment>
<evidence type="ECO:0000313" key="5">
    <source>
        <dbReference type="EMBL" id="KAJ6261747.1"/>
    </source>
</evidence>
<name>A0AAD6J446_DREDA</name>
<organism evidence="5 6">
    <name type="scientific">Drechslerella dactyloides</name>
    <name type="common">Nematode-trapping fungus</name>
    <name type="synonym">Arthrobotrys dactyloides</name>
    <dbReference type="NCBI Taxonomy" id="74499"/>
    <lineage>
        <taxon>Eukaryota</taxon>
        <taxon>Fungi</taxon>
        <taxon>Dikarya</taxon>
        <taxon>Ascomycota</taxon>
        <taxon>Pezizomycotina</taxon>
        <taxon>Orbiliomycetes</taxon>
        <taxon>Orbiliales</taxon>
        <taxon>Orbiliaceae</taxon>
        <taxon>Drechslerella</taxon>
    </lineage>
</organism>
<gene>
    <name evidence="5" type="ORF">Dda_2546</name>
</gene>
<dbReference type="GO" id="GO:0032418">
    <property type="term" value="P:lysosome localization"/>
    <property type="evidence" value="ECO:0007669"/>
    <property type="project" value="TreeGrafter"/>
</dbReference>
<dbReference type="GO" id="GO:0000149">
    <property type="term" value="F:SNARE binding"/>
    <property type="evidence" value="ECO:0007669"/>
    <property type="project" value="TreeGrafter"/>
</dbReference>
<dbReference type="Pfam" id="PF14712">
    <property type="entry name" value="Snapin_Pallidin"/>
    <property type="match status" value="1"/>
</dbReference>